<protein>
    <submittedName>
        <fullName evidence="1">Uncharacterized protein</fullName>
    </submittedName>
</protein>
<sequence>MLDEDQSAGLEVWGVWVALLHKSHEGFIL</sequence>
<name>A0A1H8NYG4_9RHOB</name>
<reference evidence="1 2" key="1">
    <citation type="submission" date="2016-10" db="EMBL/GenBank/DDBJ databases">
        <authorList>
            <person name="de Groot N.N."/>
        </authorList>
    </citation>
    <scope>NUCLEOTIDE SEQUENCE [LARGE SCALE GENOMIC DNA]</scope>
    <source>
        <strain evidence="1 2">CGMCC 1.10836</strain>
    </source>
</reference>
<evidence type="ECO:0000313" key="1">
    <source>
        <dbReference type="EMBL" id="SEO34413.1"/>
    </source>
</evidence>
<dbReference type="EMBL" id="FOCO01000111">
    <property type="protein sequence ID" value="SEO34413.1"/>
    <property type="molecule type" value="Genomic_DNA"/>
</dbReference>
<dbReference type="Proteomes" id="UP000183002">
    <property type="component" value="Unassembled WGS sequence"/>
</dbReference>
<accession>A0A1H8NYG4</accession>
<dbReference type="AlphaFoldDB" id="A0A1H8NYG4"/>
<keyword evidence="2" id="KW-1185">Reference proteome</keyword>
<gene>
    <name evidence="1" type="ORF">SAMN05216227_11113</name>
</gene>
<evidence type="ECO:0000313" key="2">
    <source>
        <dbReference type="Proteomes" id="UP000183002"/>
    </source>
</evidence>
<proteinExistence type="predicted"/>
<organism evidence="1 2">
    <name type="scientific">Pseudorhodobacter antarcticus</name>
    <dbReference type="NCBI Taxonomy" id="1077947"/>
    <lineage>
        <taxon>Bacteria</taxon>
        <taxon>Pseudomonadati</taxon>
        <taxon>Pseudomonadota</taxon>
        <taxon>Alphaproteobacteria</taxon>
        <taxon>Rhodobacterales</taxon>
        <taxon>Paracoccaceae</taxon>
        <taxon>Pseudorhodobacter</taxon>
    </lineage>
</organism>